<evidence type="ECO:0000313" key="2">
    <source>
        <dbReference type="EMBL" id="MBW0464384.1"/>
    </source>
</evidence>
<organism evidence="2 3">
    <name type="scientific">Austropuccinia psidii MF-1</name>
    <dbReference type="NCBI Taxonomy" id="1389203"/>
    <lineage>
        <taxon>Eukaryota</taxon>
        <taxon>Fungi</taxon>
        <taxon>Dikarya</taxon>
        <taxon>Basidiomycota</taxon>
        <taxon>Pucciniomycotina</taxon>
        <taxon>Pucciniomycetes</taxon>
        <taxon>Pucciniales</taxon>
        <taxon>Sphaerophragmiaceae</taxon>
        <taxon>Austropuccinia</taxon>
    </lineage>
</organism>
<evidence type="ECO:0000256" key="1">
    <source>
        <dbReference type="SAM" id="MobiDB-lite"/>
    </source>
</evidence>
<keyword evidence="3" id="KW-1185">Reference proteome</keyword>
<gene>
    <name evidence="2" type="ORF">O181_004099</name>
</gene>
<comment type="caution">
    <text evidence="2">The sequence shown here is derived from an EMBL/GenBank/DDBJ whole genome shotgun (WGS) entry which is preliminary data.</text>
</comment>
<name>A0A9Q3BF78_9BASI</name>
<accession>A0A9Q3BF78</accession>
<dbReference type="EMBL" id="AVOT02000768">
    <property type="protein sequence ID" value="MBW0464384.1"/>
    <property type="molecule type" value="Genomic_DNA"/>
</dbReference>
<feature type="region of interest" description="Disordered" evidence="1">
    <location>
        <begin position="44"/>
        <end position="66"/>
    </location>
</feature>
<dbReference type="Proteomes" id="UP000765509">
    <property type="component" value="Unassembled WGS sequence"/>
</dbReference>
<dbReference type="AlphaFoldDB" id="A0A9Q3BF78"/>
<evidence type="ECO:0000313" key="3">
    <source>
        <dbReference type="Proteomes" id="UP000765509"/>
    </source>
</evidence>
<protein>
    <submittedName>
        <fullName evidence="2">Uncharacterized protein</fullName>
    </submittedName>
</protein>
<reference evidence="2" key="1">
    <citation type="submission" date="2021-03" db="EMBL/GenBank/DDBJ databases">
        <title>Draft genome sequence of rust myrtle Austropuccinia psidii MF-1, a brazilian biotype.</title>
        <authorList>
            <person name="Quecine M.C."/>
            <person name="Pachon D.M.R."/>
            <person name="Bonatelli M.L."/>
            <person name="Correr F.H."/>
            <person name="Franceschini L.M."/>
            <person name="Leite T.F."/>
            <person name="Margarido G.R.A."/>
            <person name="Almeida C.A."/>
            <person name="Ferrarezi J.A."/>
            <person name="Labate C.A."/>
        </authorList>
    </citation>
    <scope>NUCLEOTIDE SEQUENCE</scope>
    <source>
        <strain evidence="2">MF-1</strain>
    </source>
</reference>
<sequence>MFQFSEQIQQQFAELQASHKRMKELTAPMDKIFKPLQERHAQLKRASGETNKRLNQVFGEPRHSKRDRDCLDQDINKLLDFYHKKKPQPQGHFMDNLYHHEDIKPDAIFVKKARSPSQAGQNALEQKNMITWDSFIILIKSSLMYTAYKTTQLLLE</sequence>
<proteinExistence type="predicted"/>